<sequence length="151" mass="16226">MKPVTILLALTSTACTVSAGLPRFAKCTAASQCNSDYCSPVRNADCDEFVNCRDSVCYGASVDSPCSNDWECNSNHCKGGRCYDCRDPRNLAKARPPYLSVGSSCTGFGDQCCESQCRANTQGNMQCIDNTVIMQMGGHGPFPVQNGPSRR</sequence>
<evidence type="ECO:0000313" key="3">
    <source>
        <dbReference type="Proteomes" id="UP000184255"/>
    </source>
</evidence>
<comment type="caution">
    <text evidence="2">The sequence shown here is derived from an EMBL/GenBank/DDBJ whole genome shotgun (WGS) entry which is preliminary data.</text>
</comment>
<evidence type="ECO:0000256" key="1">
    <source>
        <dbReference type="SAM" id="SignalP"/>
    </source>
</evidence>
<protein>
    <submittedName>
        <fullName evidence="2">Uncharacterized protein</fullName>
    </submittedName>
</protein>
<dbReference type="PROSITE" id="PS51257">
    <property type="entry name" value="PROKAR_LIPOPROTEIN"/>
    <property type="match status" value="1"/>
</dbReference>
<feature type="chain" id="PRO_5013041240" evidence="1">
    <location>
        <begin position="20"/>
        <end position="151"/>
    </location>
</feature>
<name>A0A1L7U6Z1_FUSMA</name>
<proteinExistence type="predicted"/>
<keyword evidence="3" id="KW-1185">Reference proteome</keyword>
<keyword evidence="1" id="KW-0732">Signal</keyword>
<gene>
    <name evidence="2" type="ORF">FMAN_03663</name>
</gene>
<evidence type="ECO:0000313" key="2">
    <source>
        <dbReference type="EMBL" id="CVL06474.1"/>
    </source>
</evidence>
<feature type="signal peptide" evidence="1">
    <location>
        <begin position="1"/>
        <end position="19"/>
    </location>
</feature>
<dbReference type="Proteomes" id="UP000184255">
    <property type="component" value="Unassembled WGS sequence"/>
</dbReference>
<dbReference type="RefSeq" id="XP_041689934.1">
    <property type="nucleotide sequence ID" value="XM_041824455.1"/>
</dbReference>
<dbReference type="AlphaFoldDB" id="A0A1L7U6Z1"/>
<dbReference type="GeneID" id="65082934"/>
<dbReference type="VEuPathDB" id="FungiDB:FMAN_03663"/>
<reference evidence="3" key="1">
    <citation type="journal article" date="2016" name="Genome Biol. Evol.">
        <title>Comparative 'omics' of the Fusarium fujikuroi species complex highlights differences in genetic potential and metabolite synthesis.</title>
        <authorList>
            <person name="Niehaus E.-M."/>
            <person name="Muensterkoetter M."/>
            <person name="Proctor R.H."/>
            <person name="Brown D.W."/>
            <person name="Sharon A."/>
            <person name="Idan Y."/>
            <person name="Oren-Young L."/>
            <person name="Sieber C.M."/>
            <person name="Novak O."/>
            <person name="Pencik A."/>
            <person name="Tarkowska D."/>
            <person name="Hromadova K."/>
            <person name="Freeman S."/>
            <person name="Maymon M."/>
            <person name="Elazar M."/>
            <person name="Youssef S.A."/>
            <person name="El-Shabrawy E.S.M."/>
            <person name="Shalaby A.B.A."/>
            <person name="Houterman P."/>
            <person name="Brock N.L."/>
            <person name="Burkhardt I."/>
            <person name="Tsavkelova E.A."/>
            <person name="Dickschat J.S."/>
            <person name="Galuszka P."/>
            <person name="Gueldener U."/>
            <person name="Tudzynski B."/>
        </authorList>
    </citation>
    <scope>NUCLEOTIDE SEQUENCE [LARGE SCALE GENOMIC DNA]</scope>
    <source>
        <strain evidence="3">MRC7560</strain>
    </source>
</reference>
<dbReference type="EMBL" id="FCQH01000017">
    <property type="protein sequence ID" value="CVL06474.1"/>
    <property type="molecule type" value="Genomic_DNA"/>
</dbReference>
<accession>A0A1L7U6Z1</accession>
<organism evidence="2 3">
    <name type="scientific">Fusarium mangiferae</name>
    <name type="common">Mango malformation disease fungus</name>
    <dbReference type="NCBI Taxonomy" id="192010"/>
    <lineage>
        <taxon>Eukaryota</taxon>
        <taxon>Fungi</taxon>
        <taxon>Dikarya</taxon>
        <taxon>Ascomycota</taxon>
        <taxon>Pezizomycotina</taxon>
        <taxon>Sordariomycetes</taxon>
        <taxon>Hypocreomycetidae</taxon>
        <taxon>Hypocreales</taxon>
        <taxon>Nectriaceae</taxon>
        <taxon>Fusarium</taxon>
        <taxon>Fusarium fujikuroi species complex</taxon>
    </lineage>
</organism>